<evidence type="ECO:0000256" key="1">
    <source>
        <dbReference type="SAM" id="SignalP"/>
    </source>
</evidence>
<organism evidence="2 3">
    <name type="scientific">Cohnella rhizosphaerae</name>
    <dbReference type="NCBI Taxonomy" id="1457232"/>
    <lineage>
        <taxon>Bacteria</taxon>
        <taxon>Bacillati</taxon>
        <taxon>Bacillota</taxon>
        <taxon>Bacilli</taxon>
        <taxon>Bacillales</taxon>
        <taxon>Paenibacillaceae</taxon>
        <taxon>Cohnella</taxon>
    </lineage>
</organism>
<gene>
    <name evidence="2" type="ORF">OMP40_21150</name>
</gene>
<dbReference type="RefSeq" id="WP_277534312.1">
    <property type="nucleotide sequence ID" value="NZ_JAPDIA010000007.1"/>
</dbReference>
<dbReference type="AlphaFoldDB" id="A0A9X4KUW6"/>
<evidence type="ECO:0000313" key="3">
    <source>
        <dbReference type="Proteomes" id="UP001153404"/>
    </source>
</evidence>
<keyword evidence="3" id="KW-1185">Reference proteome</keyword>
<feature type="signal peptide" evidence="1">
    <location>
        <begin position="1"/>
        <end position="22"/>
    </location>
</feature>
<dbReference type="Proteomes" id="UP001153404">
    <property type="component" value="Unassembled WGS sequence"/>
</dbReference>
<protein>
    <recommendedName>
        <fullName evidence="4">Secreted protein</fullName>
    </recommendedName>
</protein>
<evidence type="ECO:0008006" key="4">
    <source>
        <dbReference type="Google" id="ProtNLM"/>
    </source>
</evidence>
<evidence type="ECO:0000313" key="2">
    <source>
        <dbReference type="EMBL" id="MDG0811596.1"/>
    </source>
</evidence>
<dbReference type="EMBL" id="JAPDIA010000007">
    <property type="protein sequence ID" value="MDG0811596.1"/>
    <property type="molecule type" value="Genomic_DNA"/>
</dbReference>
<sequence length="129" mass="14344">MRKKVFSLMAVMALSMSSLASAYVDTSRDIWVDGSCSSMIYVQGSVSGIENGFYPETSLGRSYFDWYTNGQFVGSKLSQDTSAPIYTDARTTPCTHNASNTHTMAWSQYFEFDLFTDPADFSGEVVYNP</sequence>
<reference evidence="2" key="1">
    <citation type="submission" date="2022-10" db="EMBL/GenBank/DDBJ databases">
        <title>Comparative genomic analysis of Cohnella hashimotonis sp. nov., isolated from the International Space Station.</title>
        <authorList>
            <person name="Simpson A."/>
            <person name="Venkateswaran K."/>
        </authorList>
    </citation>
    <scope>NUCLEOTIDE SEQUENCE</scope>
    <source>
        <strain evidence="2">DSM 28161</strain>
    </source>
</reference>
<keyword evidence="1" id="KW-0732">Signal</keyword>
<accession>A0A9X4KUW6</accession>
<comment type="caution">
    <text evidence="2">The sequence shown here is derived from an EMBL/GenBank/DDBJ whole genome shotgun (WGS) entry which is preliminary data.</text>
</comment>
<proteinExistence type="predicted"/>
<name>A0A9X4KUW6_9BACL</name>
<feature type="chain" id="PRO_5040941576" description="Secreted protein" evidence="1">
    <location>
        <begin position="23"/>
        <end position="129"/>
    </location>
</feature>